<keyword evidence="5" id="KW-1185">Reference proteome</keyword>
<proteinExistence type="inferred from homology"/>
<accession>D2MNE8</accession>
<dbReference type="PROSITE" id="PS51257">
    <property type="entry name" value="PROKAR_LIPOPROTEIN"/>
    <property type="match status" value="1"/>
</dbReference>
<dbReference type="RefSeq" id="WP_006626919.1">
    <property type="nucleotide sequence ID" value="NZ_ADFR01000003.1"/>
</dbReference>
<dbReference type="PANTHER" id="PTHR30535">
    <property type="entry name" value="VITAMIN B12-BINDING PROTEIN"/>
    <property type="match status" value="1"/>
</dbReference>
<dbReference type="SUPFAM" id="SSF53807">
    <property type="entry name" value="Helical backbone' metal receptor"/>
    <property type="match status" value="1"/>
</dbReference>
<dbReference type="PANTHER" id="PTHR30535:SF34">
    <property type="entry name" value="MOLYBDATE-BINDING PROTEIN MOLA"/>
    <property type="match status" value="1"/>
</dbReference>
<name>D2MNE8_9FIRM</name>
<feature type="chain" id="PRO_5038914226" evidence="2">
    <location>
        <begin position="22"/>
        <end position="376"/>
    </location>
</feature>
<dbReference type="Gene3D" id="3.40.50.1980">
    <property type="entry name" value="Nitrogenase molybdenum iron protein domain"/>
    <property type="match status" value="2"/>
</dbReference>
<dbReference type="InterPro" id="IPR050902">
    <property type="entry name" value="ABC_Transporter_SBP"/>
</dbReference>
<keyword evidence="2" id="KW-0732">Signal</keyword>
<reference evidence="5" key="1">
    <citation type="submission" date="2009-12" db="EMBL/GenBank/DDBJ databases">
        <title>Sequence of Clostridiales genomosp. BVAB3 str. UPII9-5.</title>
        <authorList>
            <person name="Madupu R."/>
            <person name="Durkin A.S."/>
            <person name="Torralba M."/>
            <person name="Methe B."/>
            <person name="Sutton G.G."/>
            <person name="Strausberg R.L."/>
            <person name="Nelson K.E."/>
        </authorList>
    </citation>
    <scope>NUCLEOTIDE SEQUENCE [LARGE SCALE GENOMIC DNA]</scope>
    <source>
        <strain evidence="5">W1219</strain>
    </source>
</reference>
<sequence>MKQKSKLFLLVLLAGVLTLSACTGKKEKTQENTKATAKKGTFTVTDIKGRQVHFNKVPEKVVTIGHGALKYYTYVCGDKNLVGIEETEKKGHSVKGQSIHHAYPNLKNIKSVGNGGPKLSPNYENLAFVKPDVIFAAYETSKEDFDKLQEKTKVPVVAIGTIMKGNIFDKETYDTFSIIGKTMQKEKRANEIIQTIKDVESDLKKRSEGISKPLEAYIGATTFKGPQGILSTKTKLDLLKTVGVKNVMDKITNKRSIILDKEKLLEINPKLMLLDMSGKTPLLEDMKKDPTFYKKLEAFKTGKVYGLMPYFTYGMNYDTALINMYYIGKLAYPEKYQDIDIEKKAREIYTKFVGKDVFDSMKKVHPESFKEFKIHE</sequence>
<organism evidence="4 5">
    <name type="scientific">Bulleidia extructa W1219</name>
    <dbReference type="NCBI Taxonomy" id="679192"/>
    <lineage>
        <taxon>Bacteria</taxon>
        <taxon>Bacillati</taxon>
        <taxon>Bacillota</taxon>
        <taxon>Erysipelotrichia</taxon>
        <taxon>Erysipelotrichales</taxon>
        <taxon>Erysipelotrichaceae</taxon>
        <taxon>Bulleidia</taxon>
    </lineage>
</organism>
<protein>
    <submittedName>
        <fullName evidence="4">Periplasmic binding protein</fullName>
    </submittedName>
</protein>
<dbReference type="Proteomes" id="UP000005017">
    <property type="component" value="Unassembled WGS sequence"/>
</dbReference>
<evidence type="ECO:0000256" key="1">
    <source>
        <dbReference type="ARBA" id="ARBA00008814"/>
    </source>
</evidence>
<dbReference type="OrthoDB" id="9787830at2"/>
<dbReference type="EMBL" id="ADFR01000003">
    <property type="protein sequence ID" value="EFC05970.1"/>
    <property type="molecule type" value="Genomic_DNA"/>
</dbReference>
<dbReference type="STRING" id="679192.HMPREF9013_0173"/>
<evidence type="ECO:0000313" key="5">
    <source>
        <dbReference type="Proteomes" id="UP000005017"/>
    </source>
</evidence>
<dbReference type="InterPro" id="IPR002491">
    <property type="entry name" value="ABC_transptr_periplasmic_BD"/>
</dbReference>
<dbReference type="PROSITE" id="PS50983">
    <property type="entry name" value="FE_B12_PBP"/>
    <property type="match status" value="1"/>
</dbReference>
<comment type="caution">
    <text evidence="4">The sequence shown here is derived from an EMBL/GenBank/DDBJ whole genome shotgun (WGS) entry which is preliminary data.</text>
</comment>
<evidence type="ECO:0000313" key="4">
    <source>
        <dbReference type="EMBL" id="EFC05970.1"/>
    </source>
</evidence>
<feature type="signal peptide" evidence="2">
    <location>
        <begin position="1"/>
        <end position="21"/>
    </location>
</feature>
<dbReference type="AlphaFoldDB" id="D2MNE8"/>
<dbReference type="eggNOG" id="COG0614">
    <property type="taxonomic scope" value="Bacteria"/>
</dbReference>
<gene>
    <name evidence="4" type="ORF">HMPREF9013_0173</name>
</gene>
<feature type="domain" description="Fe/B12 periplasmic-binding" evidence="3">
    <location>
        <begin position="60"/>
        <end position="335"/>
    </location>
</feature>
<evidence type="ECO:0000259" key="3">
    <source>
        <dbReference type="PROSITE" id="PS50983"/>
    </source>
</evidence>
<dbReference type="Pfam" id="PF01497">
    <property type="entry name" value="Peripla_BP_2"/>
    <property type="match status" value="1"/>
</dbReference>
<evidence type="ECO:0000256" key="2">
    <source>
        <dbReference type="SAM" id="SignalP"/>
    </source>
</evidence>
<comment type="similarity">
    <text evidence="1">Belongs to the bacterial solute-binding protein 8 family.</text>
</comment>